<reference evidence="12" key="4">
    <citation type="journal article" date="2015" name="G3 (Bethesda)">
        <title>Genome sequences of three phytopathogenic species of the Magnaporthaceae family of fungi.</title>
        <authorList>
            <person name="Okagaki L.H."/>
            <person name="Nunes C.C."/>
            <person name="Sailsbery J."/>
            <person name="Clay B."/>
            <person name="Brown D."/>
            <person name="John T."/>
            <person name="Oh Y."/>
            <person name="Young N."/>
            <person name="Fitzgerald M."/>
            <person name="Haas B.J."/>
            <person name="Zeng Q."/>
            <person name="Young S."/>
            <person name="Adiconis X."/>
            <person name="Fan L."/>
            <person name="Levin J.Z."/>
            <person name="Mitchell T.K."/>
            <person name="Okubara P.A."/>
            <person name="Farman M.L."/>
            <person name="Kohn L.M."/>
            <person name="Birren B."/>
            <person name="Ma L.-J."/>
            <person name="Dean R.A."/>
        </authorList>
    </citation>
    <scope>NUCLEOTIDE SEQUENCE</scope>
    <source>
        <strain evidence="12">R3-111a-1</strain>
    </source>
</reference>
<evidence type="ECO:0000256" key="9">
    <source>
        <dbReference type="ARBA" id="ARBA00031547"/>
    </source>
</evidence>
<dbReference type="VEuPathDB" id="FungiDB:GGTG_10348"/>
<dbReference type="Proteomes" id="UP000006039">
    <property type="component" value="Unassembled WGS sequence"/>
</dbReference>
<reference evidence="12" key="5">
    <citation type="submission" date="2018-04" db="UniProtKB">
        <authorList>
            <consortium name="EnsemblFungi"/>
        </authorList>
    </citation>
    <scope>IDENTIFICATION</scope>
    <source>
        <strain evidence="12">R3-111a-1</strain>
    </source>
</reference>
<reference evidence="11" key="3">
    <citation type="submission" date="2010-09" db="EMBL/GenBank/DDBJ databases">
        <title>Annotation of Gaeumannomyces graminis var. tritici R3-111a-1.</title>
        <authorList>
            <consortium name="The Broad Institute Genome Sequencing Platform"/>
            <person name="Ma L.-J."/>
            <person name="Dead R."/>
            <person name="Young S.K."/>
            <person name="Zeng Q."/>
            <person name="Gargeya S."/>
            <person name="Fitzgerald M."/>
            <person name="Haas B."/>
            <person name="Abouelleil A."/>
            <person name="Alvarado L."/>
            <person name="Arachchi H.M."/>
            <person name="Berlin A."/>
            <person name="Brown A."/>
            <person name="Chapman S.B."/>
            <person name="Chen Z."/>
            <person name="Dunbar C."/>
            <person name="Freedman E."/>
            <person name="Gearin G."/>
            <person name="Gellesch M."/>
            <person name="Goldberg J."/>
            <person name="Griggs A."/>
            <person name="Gujja S."/>
            <person name="Heiman D."/>
            <person name="Howarth C."/>
            <person name="Larson L."/>
            <person name="Lui A."/>
            <person name="MacDonald P.J.P."/>
            <person name="Mehta T."/>
            <person name="Montmayeur A."/>
            <person name="Murphy C."/>
            <person name="Neiman D."/>
            <person name="Pearson M."/>
            <person name="Priest M."/>
            <person name="Roberts A."/>
            <person name="Saif S."/>
            <person name="Shea T."/>
            <person name="Shenoy N."/>
            <person name="Sisk P."/>
            <person name="Stolte C."/>
            <person name="Sykes S."/>
            <person name="Yandava C."/>
            <person name="Wortman J."/>
            <person name="Nusbaum C."/>
            <person name="Birren B."/>
        </authorList>
    </citation>
    <scope>NUCLEOTIDE SEQUENCE</scope>
    <source>
        <strain evidence="11">R3-111a-1</strain>
    </source>
</reference>
<dbReference type="OrthoDB" id="10254721at2759"/>
<feature type="region of interest" description="Disordered" evidence="10">
    <location>
        <begin position="1"/>
        <end position="20"/>
    </location>
</feature>
<evidence type="ECO:0000313" key="13">
    <source>
        <dbReference type="Proteomes" id="UP000006039"/>
    </source>
</evidence>
<protein>
    <recommendedName>
        <fullName evidence="9">Selenoprotein O</fullName>
    </recommendedName>
</protein>
<evidence type="ECO:0000256" key="10">
    <source>
        <dbReference type="SAM" id="MobiDB-lite"/>
    </source>
</evidence>
<reference evidence="11" key="2">
    <citation type="submission" date="2010-07" db="EMBL/GenBank/DDBJ databases">
        <authorList>
            <consortium name="The Broad Institute Genome Sequencing Platform"/>
            <consortium name="Broad Institute Genome Sequencing Center for Infectious Disease"/>
            <person name="Ma L.-J."/>
            <person name="Dead R."/>
            <person name="Young S."/>
            <person name="Zeng Q."/>
            <person name="Koehrsen M."/>
            <person name="Alvarado L."/>
            <person name="Berlin A."/>
            <person name="Chapman S.B."/>
            <person name="Chen Z."/>
            <person name="Freedman E."/>
            <person name="Gellesch M."/>
            <person name="Goldberg J."/>
            <person name="Griggs A."/>
            <person name="Gujja S."/>
            <person name="Heilman E.R."/>
            <person name="Heiman D."/>
            <person name="Hepburn T."/>
            <person name="Howarth C."/>
            <person name="Jen D."/>
            <person name="Larson L."/>
            <person name="Mehta T."/>
            <person name="Neiman D."/>
            <person name="Pearson M."/>
            <person name="Roberts A."/>
            <person name="Saif S."/>
            <person name="Shea T."/>
            <person name="Shenoy N."/>
            <person name="Sisk P."/>
            <person name="Stolte C."/>
            <person name="Sykes S."/>
            <person name="Walk T."/>
            <person name="White J."/>
            <person name="Yandava C."/>
            <person name="Haas B."/>
            <person name="Nusbaum C."/>
            <person name="Birren B."/>
        </authorList>
    </citation>
    <scope>NUCLEOTIDE SEQUENCE</scope>
    <source>
        <strain evidence="11">R3-111a-1</strain>
    </source>
</reference>
<dbReference type="EMBL" id="GL385399">
    <property type="protein sequence ID" value="EJT73511.1"/>
    <property type="molecule type" value="Genomic_DNA"/>
</dbReference>
<dbReference type="PANTHER" id="PTHR32057">
    <property type="entry name" value="PROTEIN ADENYLYLTRANSFERASE SELO, MITOCHONDRIAL"/>
    <property type="match status" value="1"/>
</dbReference>
<keyword evidence="5" id="KW-0479">Metal-binding</keyword>
<dbReference type="eggNOG" id="KOG2542">
    <property type="taxonomic scope" value="Eukaryota"/>
</dbReference>
<evidence type="ECO:0000313" key="12">
    <source>
        <dbReference type="EnsemblFungi" id="EJT73511"/>
    </source>
</evidence>
<dbReference type="HOGENOM" id="CLU_010245_2_1_1"/>
<keyword evidence="7" id="KW-0067">ATP-binding</keyword>
<comment type="similarity">
    <text evidence="2">Belongs to the SELO family.</text>
</comment>
<keyword evidence="8" id="KW-0460">Magnesium</keyword>
<dbReference type="GO" id="GO:0070733">
    <property type="term" value="F:AMPylase activity"/>
    <property type="evidence" value="ECO:0007669"/>
    <property type="project" value="EnsemblFungi"/>
</dbReference>
<dbReference type="STRING" id="644352.J3PA25"/>
<evidence type="ECO:0000313" key="11">
    <source>
        <dbReference type="EMBL" id="EJT73511.1"/>
    </source>
</evidence>
<keyword evidence="6" id="KW-0547">Nucleotide-binding</keyword>
<sequence length="655" mass="72608">MTTTPEQLGAEPEPADGGVSLAELPKSWRFTERLPADLAFPTPADSHKTPRSEIGPRMVRGALYTWVRPEPQEDPELLAVSPAAMRTLGLRASEASTEDFRQTVVGNRLHGWDDGDGAQPQGYPWAQCYGGFQFGSWAGQLGDGRVISLFEATNPRTGERHEVQLKGAGLTPYSRFADGKAVLRSSIRELAASEALHGLGIPTTRALALSLLPHQRARRETVEPAAIVVRFAQSWIRLGTFDLLRARGDRALIRRLATYVAEEVLGGWGALPGRLTDPSKAGEQPESTSAPCRGVPAAEVEGPDGTAENRFSRMYREVVRRNAETVAYWQAYGFMNGVLNTDNTSIMGLSMDFGPFAFLDNFDPSYTPNHDDASLRYSYRNQPTIVWWSLVRLGEALGELIGAGALVDDPTFEKDGVKDEAAAEPLVARAEKIIGQIGEEYRAVFLAKYKRLMAARLGLRSYKESDFDGLFSPLLDTLEALELDFNLFFRRLSSVPVAELATEDAAREKAGLFFYSEGVTGVGGEEEGRKRLGSWLCSWRDRISDDWANIKDGVSGPVAGLSGFRDVERQEAMRMVNPNFVARGWVLDEVIRRVEKDGERDVLRRLLHMTAYPFASSWHGRTFDGKVYQGDAEEERRWTENVPRTKRAMQCSCSS</sequence>
<evidence type="ECO:0000256" key="7">
    <source>
        <dbReference type="ARBA" id="ARBA00022840"/>
    </source>
</evidence>
<dbReference type="Pfam" id="PF02696">
    <property type="entry name" value="SelO"/>
    <property type="match status" value="1"/>
</dbReference>
<dbReference type="GeneID" id="20350806"/>
<dbReference type="GO" id="GO:0005739">
    <property type="term" value="C:mitochondrion"/>
    <property type="evidence" value="ECO:0007669"/>
    <property type="project" value="EnsemblFungi"/>
</dbReference>
<evidence type="ECO:0000256" key="6">
    <source>
        <dbReference type="ARBA" id="ARBA00022741"/>
    </source>
</evidence>
<dbReference type="AlphaFoldDB" id="J3PA25"/>
<dbReference type="GO" id="GO:0045454">
    <property type="term" value="P:cell redox homeostasis"/>
    <property type="evidence" value="ECO:0007669"/>
    <property type="project" value="EnsemblFungi"/>
</dbReference>
<dbReference type="RefSeq" id="XP_009226485.1">
    <property type="nucleotide sequence ID" value="XM_009228221.1"/>
</dbReference>
<reference evidence="13" key="1">
    <citation type="submission" date="2010-07" db="EMBL/GenBank/DDBJ databases">
        <title>The genome sequence of Gaeumannomyces graminis var. tritici strain R3-111a-1.</title>
        <authorList>
            <consortium name="The Broad Institute Genome Sequencing Platform"/>
            <person name="Ma L.-J."/>
            <person name="Dead R."/>
            <person name="Young S."/>
            <person name="Zeng Q."/>
            <person name="Koehrsen M."/>
            <person name="Alvarado L."/>
            <person name="Berlin A."/>
            <person name="Chapman S.B."/>
            <person name="Chen Z."/>
            <person name="Freedman E."/>
            <person name="Gellesch M."/>
            <person name="Goldberg J."/>
            <person name="Griggs A."/>
            <person name="Gujja S."/>
            <person name="Heilman E.R."/>
            <person name="Heiman D."/>
            <person name="Hepburn T."/>
            <person name="Howarth C."/>
            <person name="Jen D."/>
            <person name="Larson L."/>
            <person name="Mehta T."/>
            <person name="Neiman D."/>
            <person name="Pearson M."/>
            <person name="Roberts A."/>
            <person name="Saif S."/>
            <person name="Shea T."/>
            <person name="Shenoy N."/>
            <person name="Sisk P."/>
            <person name="Stolte C."/>
            <person name="Sykes S."/>
            <person name="Walk T."/>
            <person name="White J."/>
            <person name="Yandava C."/>
            <person name="Haas B."/>
            <person name="Nusbaum C."/>
            <person name="Birren B."/>
        </authorList>
    </citation>
    <scope>NUCLEOTIDE SEQUENCE [LARGE SCALE GENOMIC DNA]</scope>
    <source>
        <strain evidence="13">R3-111a-1</strain>
    </source>
</reference>
<name>J3PA25_GAET3</name>
<proteinExistence type="inferred from homology"/>
<evidence type="ECO:0000256" key="4">
    <source>
        <dbReference type="ARBA" id="ARBA00022695"/>
    </source>
</evidence>
<gene>
    <name evidence="12" type="primary">20350806</name>
    <name evidence="11" type="ORF">GGTG_10348</name>
</gene>
<dbReference type="GO" id="GO:0046872">
    <property type="term" value="F:metal ion binding"/>
    <property type="evidence" value="ECO:0007669"/>
    <property type="project" value="UniProtKB-KW"/>
</dbReference>
<evidence type="ECO:0000256" key="2">
    <source>
        <dbReference type="ARBA" id="ARBA00009747"/>
    </source>
</evidence>
<dbReference type="PANTHER" id="PTHR32057:SF14">
    <property type="entry name" value="PROTEIN ADENYLYLTRANSFERASE SELO, MITOCHONDRIAL"/>
    <property type="match status" value="1"/>
</dbReference>
<evidence type="ECO:0000256" key="5">
    <source>
        <dbReference type="ARBA" id="ARBA00022723"/>
    </source>
</evidence>
<keyword evidence="4" id="KW-0548">Nucleotidyltransferase</keyword>
<dbReference type="EnsemblFungi" id="EJT73511">
    <property type="protein sequence ID" value="EJT73511"/>
    <property type="gene ID" value="GGTG_10348"/>
</dbReference>
<dbReference type="InterPro" id="IPR003846">
    <property type="entry name" value="SelO"/>
</dbReference>
<keyword evidence="3" id="KW-0808">Transferase</keyword>
<feature type="region of interest" description="Disordered" evidence="10">
    <location>
        <begin position="275"/>
        <end position="304"/>
    </location>
</feature>
<evidence type="ECO:0000256" key="3">
    <source>
        <dbReference type="ARBA" id="ARBA00022679"/>
    </source>
</evidence>
<keyword evidence="13" id="KW-1185">Reference proteome</keyword>
<organism evidence="11">
    <name type="scientific">Gaeumannomyces tritici (strain R3-111a-1)</name>
    <name type="common">Wheat and barley take-all root rot fungus</name>
    <name type="synonym">Gaeumannomyces graminis var. tritici</name>
    <dbReference type="NCBI Taxonomy" id="644352"/>
    <lineage>
        <taxon>Eukaryota</taxon>
        <taxon>Fungi</taxon>
        <taxon>Dikarya</taxon>
        <taxon>Ascomycota</taxon>
        <taxon>Pezizomycotina</taxon>
        <taxon>Sordariomycetes</taxon>
        <taxon>Sordariomycetidae</taxon>
        <taxon>Magnaporthales</taxon>
        <taxon>Magnaporthaceae</taxon>
        <taxon>Gaeumannomyces</taxon>
    </lineage>
</organism>
<dbReference type="HAMAP" id="MF_00692">
    <property type="entry name" value="SelO"/>
    <property type="match status" value="1"/>
</dbReference>
<evidence type="ECO:0000256" key="8">
    <source>
        <dbReference type="ARBA" id="ARBA00022842"/>
    </source>
</evidence>
<dbReference type="GO" id="GO:0005524">
    <property type="term" value="F:ATP binding"/>
    <property type="evidence" value="ECO:0007669"/>
    <property type="project" value="UniProtKB-KW"/>
</dbReference>
<evidence type="ECO:0000256" key="1">
    <source>
        <dbReference type="ARBA" id="ARBA00001946"/>
    </source>
</evidence>
<dbReference type="FunCoup" id="J3PA25">
    <property type="interactions" value="307"/>
</dbReference>
<accession>J3PA25</accession>
<comment type="cofactor">
    <cofactor evidence="1">
        <name>Mg(2+)</name>
        <dbReference type="ChEBI" id="CHEBI:18420"/>
    </cofactor>
</comment>